<sequence length="146" mass="15032">MTMLKNKHITFSLILVCLVVVSPMAKAHIQGVLACTVNGNLPLTGTSAPPFANAGVQLQCGRQNTVVATSTTNSAGIFALPSNLIQMLLSTLLSDCRLVVTTPLATCNASLPLGNLVSQLTVVGSTVNGLLNVVNIAPSGFTLTTK</sequence>
<dbReference type="PANTHER" id="PTHR34458">
    <property type="entry name" value="POLLEN OLE E 1 ALLERGEN AND EXTENSIN FAMILY PROTEIN-RELATED"/>
    <property type="match status" value="1"/>
</dbReference>
<accession>A0A565B8E2</accession>
<reference evidence="2" key="1">
    <citation type="submission" date="2019-07" db="EMBL/GenBank/DDBJ databases">
        <authorList>
            <person name="Dittberner H."/>
        </authorList>
    </citation>
    <scope>NUCLEOTIDE SEQUENCE [LARGE SCALE GENOMIC DNA]</scope>
</reference>
<organism evidence="2 3">
    <name type="scientific">Arabis nemorensis</name>
    <dbReference type="NCBI Taxonomy" id="586526"/>
    <lineage>
        <taxon>Eukaryota</taxon>
        <taxon>Viridiplantae</taxon>
        <taxon>Streptophyta</taxon>
        <taxon>Embryophyta</taxon>
        <taxon>Tracheophyta</taxon>
        <taxon>Spermatophyta</taxon>
        <taxon>Magnoliopsida</taxon>
        <taxon>eudicotyledons</taxon>
        <taxon>Gunneridae</taxon>
        <taxon>Pentapetalae</taxon>
        <taxon>rosids</taxon>
        <taxon>malvids</taxon>
        <taxon>Brassicales</taxon>
        <taxon>Brassicaceae</taxon>
        <taxon>Arabideae</taxon>
        <taxon>Arabis</taxon>
    </lineage>
</organism>
<dbReference type="InterPro" id="IPR040404">
    <property type="entry name" value="Phylloplanin-like"/>
</dbReference>
<name>A0A565B8E2_9BRAS</name>
<dbReference type="PANTHER" id="PTHR34458:SF5">
    <property type="entry name" value="POLLEN OLE E 1 ALLERGEN AND EXTENSIN FAMILY PROTEIN"/>
    <property type="match status" value="1"/>
</dbReference>
<evidence type="ECO:0008006" key="4">
    <source>
        <dbReference type="Google" id="ProtNLM"/>
    </source>
</evidence>
<protein>
    <recommendedName>
        <fullName evidence="4">Phylloplanin</fullName>
    </recommendedName>
</protein>
<keyword evidence="3" id="KW-1185">Reference proteome</keyword>
<evidence type="ECO:0000313" key="3">
    <source>
        <dbReference type="Proteomes" id="UP000489600"/>
    </source>
</evidence>
<dbReference type="Proteomes" id="UP000489600">
    <property type="component" value="Unassembled WGS sequence"/>
</dbReference>
<comment type="caution">
    <text evidence="2">The sequence shown here is derived from an EMBL/GenBank/DDBJ whole genome shotgun (WGS) entry which is preliminary data.</text>
</comment>
<keyword evidence="1" id="KW-0732">Signal</keyword>
<evidence type="ECO:0000313" key="2">
    <source>
        <dbReference type="EMBL" id="VVA97903.1"/>
    </source>
</evidence>
<feature type="signal peptide" evidence="1">
    <location>
        <begin position="1"/>
        <end position="27"/>
    </location>
</feature>
<evidence type="ECO:0000256" key="1">
    <source>
        <dbReference type="SAM" id="SignalP"/>
    </source>
</evidence>
<feature type="chain" id="PRO_5022245862" description="Phylloplanin" evidence="1">
    <location>
        <begin position="28"/>
        <end position="146"/>
    </location>
</feature>
<dbReference type="AlphaFoldDB" id="A0A565B8E2"/>
<dbReference type="OrthoDB" id="905355at2759"/>
<gene>
    <name evidence="2" type="ORF">ANE_LOCUS8348</name>
</gene>
<proteinExistence type="predicted"/>
<dbReference type="EMBL" id="CABITT030000003">
    <property type="protein sequence ID" value="VVA97903.1"/>
    <property type="molecule type" value="Genomic_DNA"/>
</dbReference>